<dbReference type="GO" id="GO:0005634">
    <property type="term" value="C:nucleus"/>
    <property type="evidence" value="ECO:0007669"/>
    <property type="project" value="UniProtKB-SubCell"/>
</dbReference>
<feature type="region of interest" description="Disordered" evidence="8">
    <location>
        <begin position="159"/>
        <end position="202"/>
    </location>
</feature>
<dbReference type="PROSITE" id="PS00463">
    <property type="entry name" value="ZN2_CY6_FUNGAL_1"/>
    <property type="match status" value="1"/>
</dbReference>
<protein>
    <recommendedName>
        <fullName evidence="10">Zn(2)-C6 fungal-type domain-containing protein</fullName>
    </recommendedName>
</protein>
<keyword evidence="4" id="KW-0805">Transcription regulation</keyword>
<dbReference type="InterPro" id="IPR007219">
    <property type="entry name" value="XnlR_reg_dom"/>
</dbReference>
<keyword evidence="6" id="KW-0804">Transcription</keyword>
<dbReference type="AlphaFoldDB" id="A0A6A6V549"/>
<accession>A0A6A6V549</accession>
<dbReference type="PANTHER" id="PTHR47540:SF1">
    <property type="entry name" value="ACTIVATOR OF STRESS GENES 1-RELATED"/>
    <property type="match status" value="1"/>
</dbReference>
<dbReference type="OrthoDB" id="422427at2759"/>
<evidence type="ECO:0000256" key="9">
    <source>
        <dbReference type="SAM" id="Phobius"/>
    </source>
</evidence>
<dbReference type="GO" id="GO:0000981">
    <property type="term" value="F:DNA-binding transcription factor activity, RNA polymerase II-specific"/>
    <property type="evidence" value="ECO:0007669"/>
    <property type="project" value="InterPro"/>
</dbReference>
<keyword evidence="2" id="KW-0479">Metal-binding</keyword>
<dbReference type="GO" id="GO:0008270">
    <property type="term" value="F:zinc ion binding"/>
    <property type="evidence" value="ECO:0007669"/>
    <property type="project" value="InterPro"/>
</dbReference>
<evidence type="ECO:0000313" key="12">
    <source>
        <dbReference type="Proteomes" id="UP000799440"/>
    </source>
</evidence>
<feature type="domain" description="Zn(2)-C6 fungal-type" evidence="10">
    <location>
        <begin position="76"/>
        <end position="105"/>
    </location>
</feature>
<name>A0A6A6V549_9PLEO</name>
<evidence type="ECO:0000259" key="10">
    <source>
        <dbReference type="PROSITE" id="PS50048"/>
    </source>
</evidence>
<dbReference type="Gene3D" id="4.10.240.10">
    <property type="entry name" value="Zn(2)-C6 fungal-type DNA-binding domain"/>
    <property type="match status" value="1"/>
</dbReference>
<sequence length="1013" mass="112140">MAAPAPETADQHATASTLSHPYDGTVDTPQDHSQTDAPDRADDPDQPSPITEDASEQQLPKPVIGQMQKRRRVTRACDECRRKKIKCDGKQPCTHCTVYSYDCTYDQPSNRRRNAAPQYVEALETQLKRAKAILTIVFPTLDLNDPSLDVPLQNGLLPQLPMRGLRPQLPPQPPQPQQPYPEAPLPPRPQDTPADEPQDSHLESMVRATGQLDLDEEGNWDYHGHSSGLSFMRRLQQQTGDIIMPPSPGSSPFVRYRRPLSQVFDSPASAHQSPVEHATTLPAGTDLPTKEEARVLCENALIDAGALMRVVHLPSFYRSMDRIYDVPSENYGNAENTFLPLLYAVLALGTLFSKRDAGSDETGYEACIDDGFKYFKASRQLLDIADCRDLTSLQAIVFMIQFLQSSAKLSTCYAYVGVALRSALRQGLHRSFNVNFSVIESETRKRLFWTIRKMDIYVGVMLGLPTFLDDSDVDQEHPAEVDDEYITETEIRPMPEGTLSILAASNAHTKIVLILEKICKVVYPIKGTHAGGQNAVSYSVSYSEIRELEKDLQRWLDELPMALRPGGDPPQTIMRAQQLLRMGYGHAQLLLYRPFLHYVAQTYQSKPIDPRAFACASACVNVSRNIIHITVEMKRRRLLYGAYWFSMYTTFFAIISILYYVLENPDMTGSQELFREALDGKEVLAHFAKKSMAADRCTATLNLIFERLPERIKNTQNVQNMANKKRRQGSSPHVLQSRPAMDRNELAAASLRRASTFPETMPDSKRTAGITMAVPPHPLGNFAGDVAYGHPPPQSTPRFFETAPGLPSPRAPQLGAYGVPPGPVPPQHTGLAFAAAPLGGNYMGANLNVPLSDVNAMMFPSTDPFAYPNQPMTTFENSRPQDFREEASPSVEAMPFGASSDAAHNNGGFATGVMPTMGPRRPADNDVELVGPMPMYLMQGAQQQGPRRFPPRTTPHNPHLVNTPETGAFSFDDLMGGEEWANTFMDQSLGLSGVGTGFSGNPNVHPGSMPGWR</sequence>
<dbReference type="PROSITE" id="PS50048">
    <property type="entry name" value="ZN2_CY6_FUNGAL_2"/>
    <property type="match status" value="1"/>
</dbReference>
<evidence type="ECO:0000256" key="3">
    <source>
        <dbReference type="ARBA" id="ARBA00022833"/>
    </source>
</evidence>
<feature type="transmembrane region" description="Helical" evidence="9">
    <location>
        <begin position="642"/>
        <end position="662"/>
    </location>
</feature>
<dbReference type="SMART" id="SM00066">
    <property type="entry name" value="GAL4"/>
    <property type="match status" value="1"/>
</dbReference>
<evidence type="ECO:0000256" key="4">
    <source>
        <dbReference type="ARBA" id="ARBA00023015"/>
    </source>
</evidence>
<dbReference type="PANTHER" id="PTHR47540">
    <property type="entry name" value="THIAMINE REPRESSIBLE GENES REGULATORY PROTEIN THI5"/>
    <property type="match status" value="1"/>
</dbReference>
<evidence type="ECO:0000256" key="7">
    <source>
        <dbReference type="ARBA" id="ARBA00023242"/>
    </source>
</evidence>
<gene>
    <name evidence="11" type="ORF">M011DRAFT_448672</name>
</gene>
<dbReference type="Proteomes" id="UP000799440">
    <property type="component" value="Unassembled WGS sequence"/>
</dbReference>
<dbReference type="InterPro" id="IPR001138">
    <property type="entry name" value="Zn2Cys6_DnaBD"/>
</dbReference>
<dbReference type="InterPro" id="IPR051711">
    <property type="entry name" value="Stress_Response_Reg"/>
</dbReference>
<keyword evidence="9" id="KW-0472">Membrane</keyword>
<dbReference type="EMBL" id="MU006586">
    <property type="protein sequence ID" value="KAF2744844.1"/>
    <property type="molecule type" value="Genomic_DNA"/>
</dbReference>
<organism evidence="11 12">
    <name type="scientific">Sporormia fimetaria CBS 119925</name>
    <dbReference type="NCBI Taxonomy" id="1340428"/>
    <lineage>
        <taxon>Eukaryota</taxon>
        <taxon>Fungi</taxon>
        <taxon>Dikarya</taxon>
        <taxon>Ascomycota</taxon>
        <taxon>Pezizomycotina</taxon>
        <taxon>Dothideomycetes</taxon>
        <taxon>Pleosporomycetidae</taxon>
        <taxon>Pleosporales</taxon>
        <taxon>Sporormiaceae</taxon>
        <taxon>Sporormia</taxon>
    </lineage>
</organism>
<dbReference type="GO" id="GO:0043565">
    <property type="term" value="F:sequence-specific DNA binding"/>
    <property type="evidence" value="ECO:0007669"/>
    <property type="project" value="TreeGrafter"/>
</dbReference>
<dbReference type="InterPro" id="IPR036864">
    <property type="entry name" value="Zn2-C6_fun-type_DNA-bd_sf"/>
</dbReference>
<evidence type="ECO:0000256" key="1">
    <source>
        <dbReference type="ARBA" id="ARBA00004123"/>
    </source>
</evidence>
<dbReference type="CDD" id="cd00067">
    <property type="entry name" value="GAL4"/>
    <property type="match status" value="1"/>
</dbReference>
<proteinExistence type="predicted"/>
<dbReference type="GO" id="GO:0006351">
    <property type="term" value="P:DNA-templated transcription"/>
    <property type="evidence" value="ECO:0007669"/>
    <property type="project" value="InterPro"/>
</dbReference>
<keyword evidence="9" id="KW-0812">Transmembrane</keyword>
<evidence type="ECO:0000256" key="2">
    <source>
        <dbReference type="ARBA" id="ARBA00022723"/>
    </source>
</evidence>
<evidence type="ECO:0000256" key="5">
    <source>
        <dbReference type="ARBA" id="ARBA00023125"/>
    </source>
</evidence>
<keyword evidence="3" id="KW-0862">Zinc</keyword>
<feature type="region of interest" description="Disordered" evidence="8">
    <location>
        <begin position="1"/>
        <end position="71"/>
    </location>
</feature>
<dbReference type="SMART" id="SM00906">
    <property type="entry name" value="Fungal_trans"/>
    <property type="match status" value="1"/>
</dbReference>
<keyword evidence="9" id="KW-1133">Transmembrane helix</keyword>
<dbReference type="Pfam" id="PF00172">
    <property type="entry name" value="Zn_clus"/>
    <property type="match status" value="1"/>
</dbReference>
<comment type="subcellular location">
    <subcellularLocation>
        <location evidence="1">Nucleus</location>
    </subcellularLocation>
</comment>
<evidence type="ECO:0000313" key="11">
    <source>
        <dbReference type="EMBL" id="KAF2744844.1"/>
    </source>
</evidence>
<reference evidence="11" key="1">
    <citation type="journal article" date="2020" name="Stud. Mycol.">
        <title>101 Dothideomycetes genomes: a test case for predicting lifestyles and emergence of pathogens.</title>
        <authorList>
            <person name="Haridas S."/>
            <person name="Albert R."/>
            <person name="Binder M."/>
            <person name="Bloem J."/>
            <person name="Labutti K."/>
            <person name="Salamov A."/>
            <person name="Andreopoulos B."/>
            <person name="Baker S."/>
            <person name="Barry K."/>
            <person name="Bills G."/>
            <person name="Bluhm B."/>
            <person name="Cannon C."/>
            <person name="Castanera R."/>
            <person name="Culley D."/>
            <person name="Daum C."/>
            <person name="Ezra D."/>
            <person name="Gonzalez J."/>
            <person name="Henrissat B."/>
            <person name="Kuo A."/>
            <person name="Liang C."/>
            <person name="Lipzen A."/>
            <person name="Lutzoni F."/>
            <person name="Magnuson J."/>
            <person name="Mondo S."/>
            <person name="Nolan M."/>
            <person name="Ohm R."/>
            <person name="Pangilinan J."/>
            <person name="Park H.-J."/>
            <person name="Ramirez L."/>
            <person name="Alfaro M."/>
            <person name="Sun H."/>
            <person name="Tritt A."/>
            <person name="Yoshinaga Y."/>
            <person name="Zwiers L.-H."/>
            <person name="Turgeon B."/>
            <person name="Goodwin S."/>
            <person name="Spatafora J."/>
            <person name="Crous P."/>
            <person name="Grigoriev I."/>
        </authorList>
    </citation>
    <scope>NUCLEOTIDE SEQUENCE</scope>
    <source>
        <strain evidence="11">CBS 119925</strain>
    </source>
</reference>
<feature type="compositionally biased region" description="Basic and acidic residues" evidence="8">
    <location>
        <begin position="29"/>
        <end position="43"/>
    </location>
</feature>
<dbReference type="SUPFAM" id="SSF57701">
    <property type="entry name" value="Zn2/Cys6 DNA-binding domain"/>
    <property type="match status" value="1"/>
</dbReference>
<dbReference type="CDD" id="cd12148">
    <property type="entry name" value="fungal_TF_MHR"/>
    <property type="match status" value="1"/>
</dbReference>
<feature type="region of interest" description="Disordered" evidence="8">
    <location>
        <begin position="721"/>
        <end position="742"/>
    </location>
</feature>
<evidence type="ECO:0000256" key="6">
    <source>
        <dbReference type="ARBA" id="ARBA00023163"/>
    </source>
</evidence>
<dbReference type="Pfam" id="PF04082">
    <property type="entry name" value="Fungal_trans"/>
    <property type="match status" value="1"/>
</dbReference>
<keyword evidence="7" id="KW-0539">Nucleus</keyword>
<dbReference type="GO" id="GO:0045944">
    <property type="term" value="P:positive regulation of transcription by RNA polymerase II"/>
    <property type="evidence" value="ECO:0007669"/>
    <property type="project" value="TreeGrafter"/>
</dbReference>
<keyword evidence="5" id="KW-0238">DNA-binding</keyword>
<evidence type="ECO:0000256" key="8">
    <source>
        <dbReference type="SAM" id="MobiDB-lite"/>
    </source>
</evidence>
<keyword evidence="12" id="KW-1185">Reference proteome</keyword>
<feature type="compositionally biased region" description="Pro residues" evidence="8">
    <location>
        <begin position="168"/>
        <end position="190"/>
    </location>
</feature>